<dbReference type="EMBL" id="CAUEEQ010026772">
    <property type="protein sequence ID" value="CAJ0947481.1"/>
    <property type="molecule type" value="Genomic_DNA"/>
</dbReference>
<protein>
    <submittedName>
        <fullName evidence="2">Uncharacterized protein</fullName>
    </submittedName>
</protein>
<keyword evidence="3" id="KW-1185">Reference proteome</keyword>
<feature type="region of interest" description="Disordered" evidence="1">
    <location>
        <begin position="328"/>
        <end position="354"/>
    </location>
</feature>
<feature type="compositionally biased region" description="Acidic residues" evidence="1">
    <location>
        <begin position="329"/>
        <end position="341"/>
    </location>
</feature>
<evidence type="ECO:0000313" key="3">
    <source>
        <dbReference type="Proteomes" id="UP001176940"/>
    </source>
</evidence>
<comment type="caution">
    <text evidence="2">The sequence shown here is derived from an EMBL/GenBank/DDBJ whole genome shotgun (WGS) entry which is preliminary data.</text>
</comment>
<feature type="region of interest" description="Disordered" evidence="1">
    <location>
        <begin position="488"/>
        <end position="533"/>
    </location>
</feature>
<evidence type="ECO:0000256" key="1">
    <source>
        <dbReference type="SAM" id="MobiDB-lite"/>
    </source>
</evidence>
<evidence type="ECO:0000313" key="2">
    <source>
        <dbReference type="EMBL" id="CAJ0947481.1"/>
    </source>
</evidence>
<proteinExistence type="predicted"/>
<name>A0ABN9LPS1_9NEOB</name>
<gene>
    <name evidence="2" type="ORF">RIMI_LOCUS11692815</name>
</gene>
<sequence length="553" mass="60792">MNGTSASSVHGLPLVAVSGAAASEVPSTVGYHDFALLAGSYGMQSGTSAPWVETECGEQGGALSLILGMMLYNPANHCTTTTKMAAAFHGLADNPCTVIGSLKSDKNVKWRLQLPPNNPRNARRVPQYSVPKPITLLSVPVPSLDHLAFLCHQHGRNCNSPPTILAQPCSVVFSETPVLLWGCKKDHQFHWDPHAAFENNNAKEDIADLSSMDQNSTMEQENVSSMIIEQGPVINSENRISLQGTEIEPHNTVVQETLQGNQSRNDVQSEQCNDTGRITEQTSEHKLQMTPGNEWSLKSSVSETQQDQVRVTNEGLCQSIGHKILVSSVEDEDTENEDEDSVPPNLEVSEDTQESISIDLIKKKPETEISGRACRHQSTRSKLSQICQQAIMTKPKQPLASIPCRRSPRSSRTFCSKDDMKEDVSHSKTHITSLTRVSSDEKGQDLDVLDGSAPNTDLAKIICPVDDSLTEDVCRRKTPSKNIESLAAVEEHKEPQSESVEMSKVVGEDDQNSQIKPHEDDGQDRQSTQCRSQRTSRFFKVATFCFDDCFAHS</sequence>
<dbReference type="Proteomes" id="UP001176940">
    <property type="component" value="Unassembled WGS sequence"/>
</dbReference>
<reference evidence="2" key="1">
    <citation type="submission" date="2023-07" db="EMBL/GenBank/DDBJ databases">
        <authorList>
            <person name="Stuckert A."/>
        </authorList>
    </citation>
    <scope>NUCLEOTIDE SEQUENCE</scope>
</reference>
<organism evidence="2 3">
    <name type="scientific">Ranitomeya imitator</name>
    <name type="common">mimic poison frog</name>
    <dbReference type="NCBI Taxonomy" id="111125"/>
    <lineage>
        <taxon>Eukaryota</taxon>
        <taxon>Metazoa</taxon>
        <taxon>Chordata</taxon>
        <taxon>Craniata</taxon>
        <taxon>Vertebrata</taxon>
        <taxon>Euteleostomi</taxon>
        <taxon>Amphibia</taxon>
        <taxon>Batrachia</taxon>
        <taxon>Anura</taxon>
        <taxon>Neobatrachia</taxon>
        <taxon>Hyloidea</taxon>
        <taxon>Dendrobatidae</taxon>
        <taxon>Dendrobatinae</taxon>
        <taxon>Ranitomeya</taxon>
    </lineage>
</organism>
<accession>A0ABN9LPS1</accession>